<protein>
    <submittedName>
        <fullName evidence="8">Transcription factor 12-like isoform X1</fullName>
    </submittedName>
</protein>
<dbReference type="PANTHER" id="PTHR11793:SF13">
    <property type="entry name" value="PROTEIN DAUGHTERLESS"/>
    <property type="match status" value="1"/>
</dbReference>
<keyword evidence="4" id="KW-0804">Transcription</keyword>
<dbReference type="InterPro" id="IPR051098">
    <property type="entry name" value="NeuroDiff_E-box_TFs"/>
</dbReference>
<dbReference type="PANTHER" id="PTHR11793">
    <property type="entry name" value="BASIC HELIX-LOOP-HELIX TRANSCRIPTION FACTOR"/>
    <property type="match status" value="1"/>
</dbReference>
<keyword evidence="2" id="KW-0805">Transcription regulation</keyword>
<organism evidence="7 8">
    <name type="scientific">Limulus polyphemus</name>
    <name type="common">Atlantic horseshoe crab</name>
    <dbReference type="NCBI Taxonomy" id="6850"/>
    <lineage>
        <taxon>Eukaryota</taxon>
        <taxon>Metazoa</taxon>
        <taxon>Ecdysozoa</taxon>
        <taxon>Arthropoda</taxon>
        <taxon>Chelicerata</taxon>
        <taxon>Merostomata</taxon>
        <taxon>Xiphosura</taxon>
        <taxon>Limulidae</taxon>
        <taxon>Limulus</taxon>
    </lineage>
</organism>
<evidence type="ECO:0000256" key="4">
    <source>
        <dbReference type="ARBA" id="ARBA00023163"/>
    </source>
</evidence>
<comment type="subcellular location">
    <subcellularLocation>
        <location evidence="1">Nucleus</location>
    </subcellularLocation>
</comment>
<evidence type="ECO:0000256" key="5">
    <source>
        <dbReference type="ARBA" id="ARBA00023242"/>
    </source>
</evidence>
<reference evidence="8" key="1">
    <citation type="submission" date="2025-08" db="UniProtKB">
        <authorList>
            <consortium name="RefSeq"/>
        </authorList>
    </citation>
    <scope>IDENTIFICATION</scope>
    <source>
        <tissue evidence="8">Muscle</tissue>
    </source>
</reference>
<accession>A0ABM1SM90</accession>
<name>A0ABM1SM90_LIMPO</name>
<evidence type="ECO:0000256" key="2">
    <source>
        <dbReference type="ARBA" id="ARBA00023015"/>
    </source>
</evidence>
<keyword evidence="5" id="KW-0539">Nucleus</keyword>
<gene>
    <name evidence="8" type="primary">LOC111082998</name>
</gene>
<keyword evidence="3" id="KW-0238">DNA-binding</keyword>
<evidence type="ECO:0000256" key="1">
    <source>
        <dbReference type="ARBA" id="ARBA00004123"/>
    </source>
</evidence>
<evidence type="ECO:0000313" key="8">
    <source>
        <dbReference type="RefSeq" id="XP_022244746.1"/>
    </source>
</evidence>
<evidence type="ECO:0000256" key="6">
    <source>
        <dbReference type="SAM" id="MobiDB-lite"/>
    </source>
</evidence>
<proteinExistence type="predicted"/>
<keyword evidence="7" id="KW-1185">Reference proteome</keyword>
<dbReference type="Proteomes" id="UP000694941">
    <property type="component" value="Unplaced"/>
</dbReference>
<evidence type="ECO:0000313" key="7">
    <source>
        <dbReference type="Proteomes" id="UP000694941"/>
    </source>
</evidence>
<evidence type="ECO:0000256" key="3">
    <source>
        <dbReference type="ARBA" id="ARBA00023125"/>
    </source>
</evidence>
<feature type="region of interest" description="Disordered" evidence="6">
    <location>
        <begin position="265"/>
        <end position="312"/>
    </location>
</feature>
<dbReference type="GeneID" id="111082998"/>
<feature type="compositionally biased region" description="Polar residues" evidence="6">
    <location>
        <begin position="198"/>
        <end position="233"/>
    </location>
</feature>
<dbReference type="RefSeq" id="XP_022244746.1">
    <property type="nucleotide sequence ID" value="XM_022389038.1"/>
</dbReference>
<feature type="region of interest" description="Disordered" evidence="6">
    <location>
        <begin position="186"/>
        <end position="238"/>
    </location>
</feature>
<sequence>MASNDDEPMHLYEVFQNCFNKIANKQDKREMTFGLPYPPQQEDGLEQECVDSLSVPDPLPSTESTYYQFSNVPHQRLTSADGGRGVSNKRKRGMEEIEELEEQWNFPTDGFNQQGGRYTTPKSGLYGDSYFMDESHNLVDPWSSIPNLPSSSYSYTPSVTTNGNSHLSSPSSSAFNGIHLPSDSMGYPNVLPDGDPSVVSQSLPPMSSFRGTPSHTPIETHSTTYSQNNTSSPDPLAARGVQLSNQTEDALGKALASIYSAEHTSSSFSSTPCTPVNSPPPLSGVPQWSRGNSSQNLPPSSYPDSTMHQLHSREEETLEDAIQVLLYSRDQVETRGVMEERLDDAVNILRNHAEGIGFHGLPPAGPLNNSVLNLPGASGHSNGLMGPVTHAYPGTISGLAPLEAPWIQPSVHY</sequence>
<feature type="compositionally biased region" description="Polar residues" evidence="6">
    <location>
        <begin position="289"/>
        <end position="309"/>
    </location>
</feature>